<evidence type="ECO:0008006" key="3">
    <source>
        <dbReference type="Google" id="ProtNLM"/>
    </source>
</evidence>
<gene>
    <name evidence="1" type="ORF">GCM10009710_32080</name>
</gene>
<proteinExistence type="predicted"/>
<comment type="caution">
    <text evidence="1">The sequence shown here is derived from an EMBL/GenBank/DDBJ whole genome shotgun (WGS) entry which is preliminary data.</text>
</comment>
<name>A0ABP4WC17_9ACTN</name>
<dbReference type="EMBL" id="BAAAME010000005">
    <property type="protein sequence ID" value="GAA1749680.1"/>
    <property type="molecule type" value="Genomic_DNA"/>
</dbReference>
<accession>A0ABP4WC17</accession>
<organism evidence="1 2">
    <name type="scientific">Aeromicrobium alkaliterrae</name>
    <dbReference type="NCBI Taxonomy" id="302168"/>
    <lineage>
        <taxon>Bacteria</taxon>
        <taxon>Bacillati</taxon>
        <taxon>Actinomycetota</taxon>
        <taxon>Actinomycetes</taxon>
        <taxon>Propionibacteriales</taxon>
        <taxon>Nocardioidaceae</taxon>
        <taxon>Aeromicrobium</taxon>
    </lineage>
</organism>
<reference evidence="2" key="1">
    <citation type="journal article" date="2019" name="Int. J. Syst. Evol. Microbiol.">
        <title>The Global Catalogue of Microorganisms (GCM) 10K type strain sequencing project: providing services to taxonomists for standard genome sequencing and annotation.</title>
        <authorList>
            <consortium name="The Broad Institute Genomics Platform"/>
            <consortium name="The Broad Institute Genome Sequencing Center for Infectious Disease"/>
            <person name="Wu L."/>
            <person name="Ma J."/>
        </authorList>
    </citation>
    <scope>NUCLEOTIDE SEQUENCE [LARGE SCALE GENOMIC DNA]</scope>
    <source>
        <strain evidence="2">JCM 13518</strain>
    </source>
</reference>
<dbReference type="Proteomes" id="UP001501057">
    <property type="component" value="Unassembled WGS sequence"/>
</dbReference>
<protein>
    <recommendedName>
        <fullName evidence="3">Asp23/Gls24 family envelope stress response protein</fullName>
    </recommendedName>
</protein>
<keyword evidence="2" id="KW-1185">Reference proteome</keyword>
<evidence type="ECO:0000313" key="2">
    <source>
        <dbReference type="Proteomes" id="UP001501057"/>
    </source>
</evidence>
<sequence length="103" mass="10522">MTMAHPTDRPDELADQVAAAALSVPGVDGLHAGSFGEVGTYLPGRRVAGIRITDEVTEVHVAVEMGSAIPALAADVVAAVAPLVQSPVQVFVEDVVPARPDGQ</sequence>
<evidence type="ECO:0000313" key="1">
    <source>
        <dbReference type="EMBL" id="GAA1749680.1"/>
    </source>
</evidence>